<dbReference type="Gene3D" id="3.40.50.720">
    <property type="entry name" value="NAD(P)-binding Rossmann-like Domain"/>
    <property type="match status" value="1"/>
</dbReference>
<feature type="non-terminal residue" evidence="2">
    <location>
        <position position="171"/>
    </location>
</feature>
<gene>
    <name evidence="2" type="ORF">NKR19_g7567</name>
</gene>
<dbReference type="InterPro" id="IPR002347">
    <property type="entry name" value="SDR_fam"/>
</dbReference>
<dbReference type="InterPro" id="IPR036291">
    <property type="entry name" value="NAD(P)-bd_dom_sf"/>
</dbReference>
<protein>
    <recommendedName>
        <fullName evidence="4">NAD(P)-binding protein</fullName>
    </recommendedName>
</protein>
<reference evidence="2" key="1">
    <citation type="submission" date="2022-07" db="EMBL/GenBank/DDBJ databases">
        <title>Fungi with potential for degradation of polypropylene.</title>
        <authorList>
            <person name="Gostincar C."/>
        </authorList>
    </citation>
    <scope>NUCLEOTIDE SEQUENCE</scope>
    <source>
        <strain evidence="2">EXF-13287</strain>
    </source>
</reference>
<keyword evidence="3" id="KW-1185">Reference proteome</keyword>
<comment type="similarity">
    <text evidence="1">Belongs to the short-chain dehydrogenases/reductases (SDR) family.</text>
</comment>
<evidence type="ECO:0000313" key="2">
    <source>
        <dbReference type="EMBL" id="KAJ9139238.1"/>
    </source>
</evidence>
<dbReference type="PRINTS" id="PR00081">
    <property type="entry name" value="GDHRDH"/>
</dbReference>
<dbReference type="GO" id="GO:0005737">
    <property type="term" value="C:cytoplasm"/>
    <property type="evidence" value="ECO:0007669"/>
    <property type="project" value="TreeGrafter"/>
</dbReference>
<organism evidence="2 3">
    <name type="scientific">Coniochaeta hoffmannii</name>
    <dbReference type="NCBI Taxonomy" id="91930"/>
    <lineage>
        <taxon>Eukaryota</taxon>
        <taxon>Fungi</taxon>
        <taxon>Dikarya</taxon>
        <taxon>Ascomycota</taxon>
        <taxon>Pezizomycotina</taxon>
        <taxon>Sordariomycetes</taxon>
        <taxon>Sordariomycetidae</taxon>
        <taxon>Coniochaetales</taxon>
        <taxon>Coniochaetaceae</taxon>
        <taxon>Coniochaeta</taxon>
    </lineage>
</organism>
<dbReference type="EMBL" id="JANBVN010000134">
    <property type="protein sequence ID" value="KAJ9139238.1"/>
    <property type="molecule type" value="Genomic_DNA"/>
</dbReference>
<accession>A0AA38RA59</accession>
<name>A0AA38RA59_9PEZI</name>
<dbReference type="GO" id="GO:0016491">
    <property type="term" value="F:oxidoreductase activity"/>
    <property type="evidence" value="ECO:0007669"/>
    <property type="project" value="TreeGrafter"/>
</dbReference>
<dbReference type="SUPFAM" id="SSF51735">
    <property type="entry name" value="NAD(P)-binding Rossmann-fold domains"/>
    <property type="match status" value="1"/>
</dbReference>
<dbReference type="PANTHER" id="PTHR43544:SF26">
    <property type="entry name" value="SHORT CHAIN DEHYDROGENASE_REDUCTASE FAMILY OXIDOREDUCTASE (JCVI)"/>
    <property type="match status" value="1"/>
</dbReference>
<evidence type="ECO:0008006" key="4">
    <source>
        <dbReference type="Google" id="ProtNLM"/>
    </source>
</evidence>
<dbReference type="InterPro" id="IPR051468">
    <property type="entry name" value="Fungal_SecMetab_SDRs"/>
</dbReference>
<dbReference type="Pfam" id="PF00106">
    <property type="entry name" value="adh_short"/>
    <property type="match status" value="1"/>
</dbReference>
<comment type="caution">
    <text evidence="2">The sequence shown here is derived from an EMBL/GenBank/DDBJ whole genome shotgun (WGS) entry which is preliminary data.</text>
</comment>
<sequence length="171" mass="17809">MSDTTIYLITGSNKGIGRALVSHLLQRPHTTVIAAYRSSSSPSPPFSTLSPSDPSSTLIPLPLPVYPIPSTATLLSLLLPGSITRLDCVVANAGGTSGFRGVEDTTAGDMRYDFEVNAVGVAELFRVCWPLMKEEEGAKGGKGVAVKRFVVVGSSVGSIGALEEESFPAVA</sequence>
<evidence type="ECO:0000256" key="1">
    <source>
        <dbReference type="ARBA" id="ARBA00006484"/>
    </source>
</evidence>
<dbReference type="Proteomes" id="UP001174691">
    <property type="component" value="Unassembled WGS sequence"/>
</dbReference>
<proteinExistence type="inferred from homology"/>
<evidence type="ECO:0000313" key="3">
    <source>
        <dbReference type="Proteomes" id="UP001174691"/>
    </source>
</evidence>
<dbReference type="AlphaFoldDB" id="A0AA38RA59"/>
<dbReference type="PANTHER" id="PTHR43544">
    <property type="entry name" value="SHORT-CHAIN DEHYDROGENASE/REDUCTASE"/>
    <property type="match status" value="1"/>
</dbReference>